<proteinExistence type="predicted"/>
<evidence type="ECO:0000256" key="4">
    <source>
        <dbReference type="ARBA" id="ARBA00022692"/>
    </source>
</evidence>
<keyword evidence="3" id="KW-0349">Heme</keyword>
<keyword evidence="6" id="KW-0408">Iron</keyword>
<dbReference type="Pfam" id="PF01794">
    <property type="entry name" value="Ferric_reduct"/>
    <property type="match status" value="1"/>
</dbReference>
<reference evidence="10 11" key="1">
    <citation type="submission" date="2014-11" db="EMBL/GenBank/DDBJ databases">
        <title>Pan-genome of Gallibacterium spp.</title>
        <authorList>
            <person name="Kudirkiene E."/>
            <person name="Bojesen A.M."/>
        </authorList>
    </citation>
    <scope>NUCLEOTIDE SEQUENCE [LARGE SCALE GENOMIC DNA]</scope>
    <source>
        <strain evidence="10 11">F150</strain>
    </source>
</reference>
<comment type="caution">
    <text evidence="10">The sequence shown here is derived from an EMBL/GenBank/DDBJ whole genome shotgun (WGS) entry which is preliminary data.</text>
</comment>
<evidence type="ECO:0000256" key="2">
    <source>
        <dbReference type="ARBA" id="ARBA00022448"/>
    </source>
</evidence>
<dbReference type="AlphaFoldDB" id="A0A1A7NYZ3"/>
<evidence type="ECO:0000259" key="9">
    <source>
        <dbReference type="Pfam" id="PF01794"/>
    </source>
</evidence>
<evidence type="ECO:0000313" key="11">
    <source>
        <dbReference type="Proteomes" id="UP000092649"/>
    </source>
</evidence>
<dbReference type="GO" id="GO:0020037">
    <property type="term" value="F:heme binding"/>
    <property type="evidence" value="ECO:0007669"/>
    <property type="project" value="TreeGrafter"/>
</dbReference>
<dbReference type="GO" id="GO:0005886">
    <property type="term" value="C:plasma membrane"/>
    <property type="evidence" value="ECO:0007669"/>
    <property type="project" value="TreeGrafter"/>
</dbReference>
<keyword evidence="5 8" id="KW-1133">Transmembrane helix</keyword>
<evidence type="ECO:0000256" key="5">
    <source>
        <dbReference type="ARBA" id="ARBA00022989"/>
    </source>
</evidence>
<dbReference type="PANTHER" id="PTHR36964">
    <property type="entry name" value="PROTEIN-METHIONINE-SULFOXIDE REDUCTASE HEME-BINDING SUBUNIT MSRQ"/>
    <property type="match status" value="1"/>
</dbReference>
<protein>
    <recommendedName>
        <fullName evidence="9">Ferric oxidoreductase domain-containing protein</fullName>
    </recommendedName>
</protein>
<organism evidence="10 11">
    <name type="scientific">Gallibacterium salpingitidis</name>
    <dbReference type="NCBI Taxonomy" id="505341"/>
    <lineage>
        <taxon>Bacteria</taxon>
        <taxon>Pseudomonadati</taxon>
        <taxon>Pseudomonadota</taxon>
        <taxon>Gammaproteobacteria</taxon>
        <taxon>Pasteurellales</taxon>
        <taxon>Pasteurellaceae</taxon>
        <taxon>Gallibacterium</taxon>
    </lineage>
</organism>
<dbReference type="InterPro" id="IPR013130">
    <property type="entry name" value="Fe3_Rdtase_TM_dom"/>
</dbReference>
<feature type="transmembrane region" description="Helical" evidence="8">
    <location>
        <begin position="170"/>
        <end position="189"/>
    </location>
</feature>
<evidence type="ECO:0000256" key="8">
    <source>
        <dbReference type="SAM" id="Phobius"/>
    </source>
</evidence>
<accession>A0A1A7NYZ3</accession>
<name>A0A1A7NYZ3_9PAST</name>
<feature type="transmembrane region" description="Helical" evidence="8">
    <location>
        <begin position="73"/>
        <end position="93"/>
    </location>
</feature>
<feature type="transmembrane region" description="Helical" evidence="8">
    <location>
        <begin position="12"/>
        <end position="34"/>
    </location>
</feature>
<dbReference type="InterPro" id="IPR022837">
    <property type="entry name" value="MsrQ-like"/>
</dbReference>
<keyword evidence="3" id="KW-0479">Metal-binding</keyword>
<feature type="transmembrane region" description="Helical" evidence="8">
    <location>
        <begin position="40"/>
        <end position="61"/>
    </location>
</feature>
<feature type="domain" description="Ferric oxidoreductase" evidence="9">
    <location>
        <begin position="45"/>
        <end position="157"/>
    </location>
</feature>
<comment type="subcellular location">
    <subcellularLocation>
        <location evidence="1">Membrane</location>
        <topology evidence="1">Multi-pass membrane protein</topology>
    </subcellularLocation>
</comment>
<keyword evidence="7 8" id="KW-0472">Membrane</keyword>
<dbReference type="GO" id="GO:0016679">
    <property type="term" value="F:oxidoreductase activity, acting on diphenols and related substances as donors"/>
    <property type="evidence" value="ECO:0007669"/>
    <property type="project" value="TreeGrafter"/>
</dbReference>
<dbReference type="Proteomes" id="UP000092649">
    <property type="component" value="Unassembled WGS sequence"/>
</dbReference>
<keyword evidence="4 8" id="KW-0812">Transmembrane</keyword>
<dbReference type="EMBL" id="JTJL01000020">
    <property type="protein sequence ID" value="OBW94716.1"/>
    <property type="molecule type" value="Genomic_DNA"/>
</dbReference>
<dbReference type="GO" id="GO:0010181">
    <property type="term" value="F:FMN binding"/>
    <property type="evidence" value="ECO:0007669"/>
    <property type="project" value="TreeGrafter"/>
</dbReference>
<gene>
    <name evidence="10" type="ORF">QS62_05750</name>
</gene>
<evidence type="ECO:0000256" key="3">
    <source>
        <dbReference type="ARBA" id="ARBA00022617"/>
    </source>
</evidence>
<dbReference type="PANTHER" id="PTHR36964:SF1">
    <property type="entry name" value="PROTEIN-METHIONINE-SULFOXIDE REDUCTASE HEME-BINDING SUBUNIT MSRQ"/>
    <property type="match status" value="1"/>
</dbReference>
<evidence type="ECO:0000256" key="6">
    <source>
        <dbReference type="ARBA" id="ARBA00023004"/>
    </source>
</evidence>
<sequence>MLFRVIRYLIHFSGVATLLWLIYAVNFNFAVFGADPIKEIIHFLGYTALIFFLVLFSFRMIVQLTHQNILLPLHRSLGLWGIFWLTLHILSYLGLELGFDTKLFFNEIFTRTYLQIGLLSGLIFSLVATSSIPIIKRRLKKHWFQLHQFALLAVILATLHYFLSLKAYNFDSRLFLGLVALFALFKFFPKGQFKKSPKR</sequence>
<evidence type="ECO:0000256" key="1">
    <source>
        <dbReference type="ARBA" id="ARBA00004141"/>
    </source>
</evidence>
<evidence type="ECO:0000256" key="7">
    <source>
        <dbReference type="ARBA" id="ARBA00023136"/>
    </source>
</evidence>
<keyword evidence="2" id="KW-0813">Transport</keyword>
<dbReference type="RefSeq" id="WP_066107244.1">
    <property type="nucleotide sequence ID" value="NZ_JTJL01000020.1"/>
</dbReference>
<feature type="transmembrane region" description="Helical" evidence="8">
    <location>
        <begin position="113"/>
        <end position="134"/>
    </location>
</feature>
<dbReference type="OrthoDB" id="9788328at2"/>
<feature type="transmembrane region" description="Helical" evidence="8">
    <location>
        <begin position="146"/>
        <end position="164"/>
    </location>
</feature>
<evidence type="ECO:0000313" key="10">
    <source>
        <dbReference type="EMBL" id="OBW94716.1"/>
    </source>
</evidence>
<keyword evidence="11" id="KW-1185">Reference proteome</keyword>